<dbReference type="RefSeq" id="WP_273639577.1">
    <property type="nucleotide sequence ID" value="NZ_JAQQXP010000001.1"/>
</dbReference>
<sequence>MFRINRTNLRNSHEGPWLLLDMVMLGLLLLNLAFLLFDGLYGTAFIRDTLSAWSPAFVTFYEPIHKNFILVDFVFICIFLTEFFVRWAVAIKTEEYLRWYFFPFIRWYDLVGCIPLGGTRIFRFLRIFSILYRLHKNQIIDLNDTGIYRFFAFYYDVFVEELSDRIVVKVLSDAQQDIAAGSPLIEDITENVLAPRRPVISSWLSNMVNHLGQSINDSQHGDVIRRHVKDSVGKAVRENAQVSTLSYVPVVGRTIETTLENAVTDIVTASIVNLLTDLEAKDVEDFVSSGLKDFTPQEQNLDQEFLLVVNECIEAIKGHVSQQRWKSQLVEKQMQKKAAKAKRKQVIDDTDVSQL</sequence>
<dbReference type="Proteomes" id="UP001218788">
    <property type="component" value="Unassembled WGS sequence"/>
</dbReference>
<dbReference type="Gene3D" id="1.20.120.350">
    <property type="entry name" value="Voltage-gated potassium channels. Chain C"/>
    <property type="match status" value="1"/>
</dbReference>
<keyword evidence="2 5" id="KW-0812">Transmembrane</keyword>
<organism evidence="6 7">
    <name type="scientific">Alteromonas gilva</name>
    <dbReference type="NCBI Taxonomy" id="2987522"/>
    <lineage>
        <taxon>Bacteria</taxon>
        <taxon>Pseudomonadati</taxon>
        <taxon>Pseudomonadota</taxon>
        <taxon>Gammaproteobacteria</taxon>
        <taxon>Alteromonadales</taxon>
        <taxon>Alteromonadaceae</taxon>
        <taxon>Alteromonas/Salinimonas group</taxon>
        <taxon>Alteromonas</taxon>
    </lineage>
</organism>
<keyword evidence="7" id="KW-1185">Reference proteome</keyword>
<proteinExistence type="predicted"/>
<protein>
    <submittedName>
        <fullName evidence="6">Ion transporter</fullName>
    </submittedName>
</protein>
<feature type="transmembrane region" description="Helical" evidence="5">
    <location>
        <begin position="22"/>
        <end position="46"/>
    </location>
</feature>
<dbReference type="EMBL" id="JAQQXP010000001">
    <property type="protein sequence ID" value="MDC8830655.1"/>
    <property type="molecule type" value="Genomic_DNA"/>
</dbReference>
<keyword evidence="3 5" id="KW-1133">Transmembrane helix</keyword>
<comment type="caution">
    <text evidence="6">The sequence shown here is derived from an EMBL/GenBank/DDBJ whole genome shotgun (WGS) entry which is preliminary data.</text>
</comment>
<evidence type="ECO:0000256" key="2">
    <source>
        <dbReference type="ARBA" id="ARBA00022692"/>
    </source>
</evidence>
<evidence type="ECO:0000256" key="4">
    <source>
        <dbReference type="ARBA" id="ARBA00023136"/>
    </source>
</evidence>
<accession>A0ABT5L0V8</accession>
<evidence type="ECO:0000313" key="6">
    <source>
        <dbReference type="EMBL" id="MDC8830655.1"/>
    </source>
</evidence>
<evidence type="ECO:0000256" key="1">
    <source>
        <dbReference type="ARBA" id="ARBA00004141"/>
    </source>
</evidence>
<name>A0ABT5L0V8_9ALTE</name>
<evidence type="ECO:0000256" key="3">
    <source>
        <dbReference type="ARBA" id="ARBA00022989"/>
    </source>
</evidence>
<evidence type="ECO:0000256" key="5">
    <source>
        <dbReference type="SAM" id="Phobius"/>
    </source>
</evidence>
<evidence type="ECO:0000313" key="7">
    <source>
        <dbReference type="Proteomes" id="UP001218788"/>
    </source>
</evidence>
<dbReference type="InterPro" id="IPR027359">
    <property type="entry name" value="Volt_channel_dom_sf"/>
</dbReference>
<feature type="transmembrane region" description="Helical" evidence="5">
    <location>
        <begin position="67"/>
        <end position="85"/>
    </location>
</feature>
<feature type="transmembrane region" description="Helical" evidence="5">
    <location>
        <begin position="105"/>
        <end position="125"/>
    </location>
</feature>
<gene>
    <name evidence="6" type="ORF">OIK42_07760</name>
</gene>
<reference evidence="6 7" key="1">
    <citation type="submission" date="2022-10" db="EMBL/GenBank/DDBJ databases">
        <title>Alteromonas sp. chi3 Genome sequencing.</title>
        <authorList>
            <person name="Park S."/>
        </authorList>
    </citation>
    <scope>NUCLEOTIDE SEQUENCE [LARGE SCALE GENOMIC DNA]</scope>
    <source>
        <strain evidence="7">chi3</strain>
    </source>
</reference>
<keyword evidence="4 5" id="KW-0472">Membrane</keyword>
<comment type="subcellular location">
    <subcellularLocation>
        <location evidence="1">Membrane</location>
        <topology evidence="1">Multi-pass membrane protein</topology>
    </subcellularLocation>
</comment>